<name>A0A9X3LKU7_9CORY</name>
<dbReference type="Proteomes" id="UP001146469">
    <property type="component" value="Unassembled WGS sequence"/>
</dbReference>
<reference evidence="1" key="1">
    <citation type="submission" date="2022-02" db="EMBL/GenBank/DDBJ databases">
        <title>Corynebacterium sp. from urogenital microbiome.</title>
        <authorList>
            <person name="Cappelli E.A."/>
            <person name="Ribeiro T.G."/>
            <person name="Peixe L."/>
        </authorList>
    </citation>
    <scope>NUCLEOTIDE SEQUENCE</scope>
    <source>
        <strain evidence="1">C8Ua_174</strain>
    </source>
</reference>
<comment type="caution">
    <text evidence="1">The sequence shown here is derived from an EMBL/GenBank/DDBJ whole genome shotgun (WGS) entry which is preliminary data.</text>
</comment>
<sequence length="244" mass="26328">MSPAQTVPSAQRAPRVLLTITGLRQDTVTAAEKMRDAARALDLHAGLVLTVQGPNWRLKDDHAALELIHDSAARGHELLLGGLGPLGGAHGKGEFHRLGRHEATLRLSAATRQLDALGLSPKSFAPTRWLASEDALQAAGEVGFAVAADAYTIRDLINEKRHPVRVLAFGDGFGSVKWWRRNVLNSARRSAAKGKDIRLSISAAKAGKDDVAGDMLRILELLREAGYESANYCDYVERQQASVA</sequence>
<dbReference type="RefSeq" id="WP_269944535.1">
    <property type="nucleotide sequence ID" value="NZ_JAKMUT010000005.1"/>
</dbReference>
<keyword evidence="2" id="KW-1185">Reference proteome</keyword>
<protein>
    <submittedName>
        <fullName evidence="1">DUF2334 domain-containing protein</fullName>
    </submittedName>
</protein>
<evidence type="ECO:0000313" key="2">
    <source>
        <dbReference type="Proteomes" id="UP001146469"/>
    </source>
</evidence>
<dbReference type="InterPro" id="IPR018763">
    <property type="entry name" value="DUF2334"/>
</dbReference>
<proteinExistence type="predicted"/>
<dbReference type="EMBL" id="JAKMUT010000005">
    <property type="protein sequence ID" value="MCZ9289826.1"/>
    <property type="molecule type" value="Genomic_DNA"/>
</dbReference>
<evidence type="ECO:0000313" key="1">
    <source>
        <dbReference type="EMBL" id="MCZ9289826.1"/>
    </source>
</evidence>
<dbReference type="AlphaFoldDB" id="A0A9X3LKU7"/>
<gene>
    <name evidence="1" type="ORF">L8V00_06375</name>
</gene>
<dbReference type="Pfam" id="PF10096">
    <property type="entry name" value="DUF2334"/>
    <property type="match status" value="1"/>
</dbReference>
<organism evidence="1 2">
    <name type="scientific">Corynebacterium evansiae</name>
    <dbReference type="NCBI Taxonomy" id="2913499"/>
    <lineage>
        <taxon>Bacteria</taxon>
        <taxon>Bacillati</taxon>
        <taxon>Actinomycetota</taxon>
        <taxon>Actinomycetes</taxon>
        <taxon>Mycobacteriales</taxon>
        <taxon>Corynebacteriaceae</taxon>
        <taxon>Corynebacterium</taxon>
    </lineage>
</organism>
<accession>A0A9X3LKU7</accession>